<feature type="domain" description="NLE" evidence="8">
    <location>
        <begin position="14"/>
        <end position="77"/>
    </location>
</feature>
<dbReference type="SMART" id="SM00320">
    <property type="entry name" value="WD40"/>
    <property type="match status" value="6"/>
</dbReference>
<dbReference type="Pfam" id="PF00400">
    <property type="entry name" value="WD40"/>
    <property type="match status" value="5"/>
</dbReference>
<dbReference type="PROSITE" id="PS50294">
    <property type="entry name" value="WD_REPEATS_REGION"/>
    <property type="match status" value="2"/>
</dbReference>
<dbReference type="GO" id="GO:0070545">
    <property type="term" value="C:PeBoW complex"/>
    <property type="evidence" value="ECO:0007669"/>
    <property type="project" value="TreeGrafter"/>
</dbReference>
<dbReference type="GO" id="GO:0043021">
    <property type="term" value="F:ribonucleoprotein complex binding"/>
    <property type="evidence" value="ECO:0007669"/>
    <property type="project" value="UniProtKB-UniRule"/>
</dbReference>
<protein>
    <recommendedName>
        <fullName evidence="6">Ribosome biogenesis protein YTM1</fullName>
    </recommendedName>
</protein>
<dbReference type="GO" id="GO:0000463">
    <property type="term" value="P:maturation of LSU-rRNA from tricistronic rRNA transcript (SSU-rRNA, 5.8S rRNA, LSU-rRNA)"/>
    <property type="evidence" value="ECO:0007669"/>
    <property type="project" value="UniProtKB-UniRule"/>
</dbReference>
<dbReference type="PROSITE" id="PS00678">
    <property type="entry name" value="WD_REPEATS_1"/>
    <property type="match status" value="2"/>
</dbReference>
<evidence type="ECO:0000256" key="4">
    <source>
        <dbReference type="ARBA" id="ARBA00022737"/>
    </source>
</evidence>
<dbReference type="CDD" id="cd00200">
    <property type="entry name" value="WD40"/>
    <property type="match status" value="1"/>
</dbReference>
<comment type="caution">
    <text evidence="9">The sequence shown here is derived from an EMBL/GenBank/DDBJ whole genome shotgun (WGS) entry which is preliminary data.</text>
</comment>
<evidence type="ECO:0000256" key="2">
    <source>
        <dbReference type="ARBA" id="ARBA00022552"/>
    </source>
</evidence>
<reference evidence="9 10" key="1">
    <citation type="submission" date="2023-08" db="EMBL/GenBank/DDBJ databases">
        <title>Black Yeasts Isolated from many extreme environments.</title>
        <authorList>
            <person name="Coleine C."/>
            <person name="Stajich J.E."/>
            <person name="Selbmann L."/>
        </authorList>
    </citation>
    <scope>NUCLEOTIDE SEQUENCE [LARGE SCALE GENOMIC DNA]</scope>
    <source>
        <strain evidence="9 10">CCFEE 5910</strain>
    </source>
</reference>
<dbReference type="Pfam" id="PF08154">
    <property type="entry name" value="NLE"/>
    <property type="match status" value="1"/>
</dbReference>
<dbReference type="InterPro" id="IPR020472">
    <property type="entry name" value="WD40_PAC1"/>
</dbReference>
<dbReference type="InterPro" id="IPR012972">
    <property type="entry name" value="NLE"/>
</dbReference>
<dbReference type="InterPro" id="IPR036322">
    <property type="entry name" value="WD40_repeat_dom_sf"/>
</dbReference>
<dbReference type="GO" id="GO:0000466">
    <property type="term" value="P:maturation of 5.8S rRNA from tricistronic rRNA transcript (SSU-rRNA, 5.8S rRNA, LSU-rRNA)"/>
    <property type="evidence" value="ECO:0007669"/>
    <property type="project" value="UniProtKB-UniRule"/>
</dbReference>
<dbReference type="EMBL" id="JAVRRJ010000001">
    <property type="protein sequence ID" value="KAK5090538.1"/>
    <property type="molecule type" value="Genomic_DNA"/>
</dbReference>
<comment type="subcellular location">
    <subcellularLocation>
        <location evidence="6">Nucleus</location>
        <location evidence="6">Nucleolus</location>
    </subcellularLocation>
    <subcellularLocation>
        <location evidence="6">Nucleus</location>
        <location evidence="6">Nucleoplasm</location>
    </subcellularLocation>
</comment>
<dbReference type="PROSITE" id="PS50082">
    <property type="entry name" value="WD_REPEATS_2"/>
    <property type="match status" value="5"/>
</dbReference>
<evidence type="ECO:0000256" key="7">
    <source>
        <dbReference type="PROSITE-ProRule" id="PRU00221"/>
    </source>
</evidence>
<dbReference type="GO" id="GO:0030687">
    <property type="term" value="C:preribosome, large subunit precursor"/>
    <property type="evidence" value="ECO:0007669"/>
    <property type="project" value="UniProtKB-UniRule"/>
</dbReference>
<dbReference type="HAMAP" id="MF_03029">
    <property type="entry name" value="WDR12"/>
    <property type="match status" value="1"/>
</dbReference>
<dbReference type="PANTHER" id="PTHR19855:SF11">
    <property type="entry name" value="RIBOSOME BIOGENESIS PROTEIN WDR12"/>
    <property type="match status" value="1"/>
</dbReference>
<dbReference type="InterPro" id="IPR019775">
    <property type="entry name" value="WD40_repeat_CS"/>
</dbReference>
<dbReference type="InterPro" id="IPR001680">
    <property type="entry name" value="WD40_rpt"/>
</dbReference>
<feature type="repeat" description="WD" evidence="7">
    <location>
        <begin position="277"/>
        <end position="319"/>
    </location>
</feature>
<evidence type="ECO:0000313" key="9">
    <source>
        <dbReference type="EMBL" id="KAK5090538.1"/>
    </source>
</evidence>
<keyword evidence="5 6" id="KW-0539">Nucleus</keyword>
<dbReference type="AlphaFoldDB" id="A0AAN7T4Y3"/>
<dbReference type="Proteomes" id="UP001309876">
    <property type="component" value="Unassembled WGS sequence"/>
</dbReference>
<dbReference type="InterPro" id="IPR015943">
    <property type="entry name" value="WD40/YVTN_repeat-like_dom_sf"/>
</dbReference>
<dbReference type="SUPFAM" id="SSF50978">
    <property type="entry name" value="WD40 repeat-like"/>
    <property type="match status" value="1"/>
</dbReference>
<gene>
    <name evidence="9" type="primary">YTM1_2</name>
    <name evidence="6" type="synonym">YTM1</name>
    <name evidence="9" type="ORF">LTR05_000711</name>
</gene>
<keyword evidence="10" id="KW-1185">Reference proteome</keyword>
<dbReference type="PANTHER" id="PTHR19855">
    <property type="entry name" value="WD40 REPEAT PROTEIN 12, 37"/>
    <property type="match status" value="1"/>
</dbReference>
<keyword evidence="3 7" id="KW-0853">WD repeat</keyword>
<feature type="repeat" description="WD" evidence="7">
    <location>
        <begin position="203"/>
        <end position="244"/>
    </location>
</feature>
<dbReference type="GeneID" id="90028169"/>
<evidence type="ECO:0000256" key="6">
    <source>
        <dbReference type="HAMAP-Rule" id="MF_03029"/>
    </source>
</evidence>
<dbReference type="PRINTS" id="PR00320">
    <property type="entry name" value="GPROTEINBRPT"/>
</dbReference>
<comment type="similarity">
    <text evidence="6">Belongs to the WD repeat WDR12/YTM1 family.</text>
</comment>
<sequence length="464" mass="50106">MAASEVNGVTAQNVRLRFTTREGDLELQSNAPVLIPTTFRRYQLSQYINSQLNLTSPVPFEILVNGSYLRTSLEDYLSQNGISTENTLTVEYVRARIPPQYTASYEHDDWVSDVHVTPNMHADKPRILTASYDSRIRVWNTSSQVLATSAASSDGGHASFVKSAKFVSPTQIVSASYDRTVKVWTYQENDEASQASLTPTLDLYGHQAAVESVAAHASTHRLLTASMDHSVGFWSTRKSDAPPAPGNLVPRAITKEGKRRKLNPSISTAQRGPLSLMRAHTAPVSDAKFDKKDATVGYSSSMDHTVRTWDLATGALVDTRTTNSALFCLDQMPALSLLAAGSAGRDVKLVDPRASATQVVAMTLQGHKNHVVSLAPDPKNDYVLASGSHDGTCRVWDVRSTKSGKAGVTGQSIFTIPRASLQGKPALATGEGVKVFGLCWDSRIGLLSAGEDKAVQVNSSDNVT</sequence>
<dbReference type="Gene3D" id="2.130.10.10">
    <property type="entry name" value="YVTN repeat-like/Quinoprotein amine dehydrogenase"/>
    <property type="match status" value="1"/>
</dbReference>
<dbReference type="InterPro" id="IPR028599">
    <property type="entry name" value="WDR12/Ytm1"/>
</dbReference>
<keyword evidence="1 6" id="KW-0690">Ribosome biogenesis</keyword>
<evidence type="ECO:0000256" key="3">
    <source>
        <dbReference type="ARBA" id="ARBA00022574"/>
    </source>
</evidence>
<feature type="repeat" description="WD" evidence="7">
    <location>
        <begin position="364"/>
        <end position="406"/>
    </location>
</feature>
<feature type="repeat" description="WD" evidence="7">
    <location>
        <begin position="104"/>
        <end position="149"/>
    </location>
</feature>
<dbReference type="GO" id="GO:0005654">
    <property type="term" value="C:nucleoplasm"/>
    <property type="evidence" value="ECO:0007669"/>
    <property type="project" value="UniProtKB-SubCell"/>
</dbReference>
<comment type="function">
    <text evidence="6">Component of the NOP7 complex, which is required for maturation of the 25S and 5.8S ribosomal RNAs and formation of the 60S ribosome.</text>
</comment>
<comment type="subunit">
    <text evidence="6">Component of the NOP7 complex, composed of ERB1, NOP7 and YTM1. Within the NOP7 complex ERB1 appears to interact directly with NOP7 and YTM1. The NOP7 complex also associates with the 66S pre-ribosome.</text>
</comment>
<evidence type="ECO:0000256" key="1">
    <source>
        <dbReference type="ARBA" id="ARBA00022517"/>
    </source>
</evidence>
<name>A0AAN7T4Y3_9EURO</name>
<accession>A0AAN7T4Y3</accession>
<evidence type="ECO:0000256" key="5">
    <source>
        <dbReference type="ARBA" id="ARBA00023242"/>
    </source>
</evidence>
<organism evidence="9 10">
    <name type="scientific">Lithohypha guttulata</name>
    <dbReference type="NCBI Taxonomy" id="1690604"/>
    <lineage>
        <taxon>Eukaryota</taxon>
        <taxon>Fungi</taxon>
        <taxon>Dikarya</taxon>
        <taxon>Ascomycota</taxon>
        <taxon>Pezizomycotina</taxon>
        <taxon>Eurotiomycetes</taxon>
        <taxon>Chaetothyriomycetidae</taxon>
        <taxon>Chaetothyriales</taxon>
        <taxon>Trichomeriaceae</taxon>
        <taxon>Lithohypha</taxon>
    </lineage>
</organism>
<keyword evidence="2 6" id="KW-0698">rRNA processing</keyword>
<proteinExistence type="inferred from homology"/>
<evidence type="ECO:0000313" key="10">
    <source>
        <dbReference type="Proteomes" id="UP001309876"/>
    </source>
</evidence>
<keyword evidence="4" id="KW-0677">Repeat</keyword>
<dbReference type="RefSeq" id="XP_064750710.1">
    <property type="nucleotide sequence ID" value="XM_064902821.1"/>
</dbReference>
<feature type="repeat" description="WD" evidence="7">
    <location>
        <begin position="154"/>
        <end position="194"/>
    </location>
</feature>
<evidence type="ECO:0000259" key="8">
    <source>
        <dbReference type="Pfam" id="PF08154"/>
    </source>
</evidence>